<evidence type="ECO:0000313" key="2">
    <source>
        <dbReference type="Proteomes" id="UP001054837"/>
    </source>
</evidence>
<accession>A0AAV4M867</accession>
<dbReference type="Proteomes" id="UP001054837">
    <property type="component" value="Unassembled WGS sequence"/>
</dbReference>
<reference evidence="1 2" key="1">
    <citation type="submission" date="2021-06" db="EMBL/GenBank/DDBJ databases">
        <title>Caerostris darwini draft genome.</title>
        <authorList>
            <person name="Kono N."/>
            <person name="Arakawa K."/>
        </authorList>
    </citation>
    <scope>NUCLEOTIDE SEQUENCE [LARGE SCALE GENOMIC DNA]</scope>
</reference>
<dbReference type="EMBL" id="BPLQ01000191">
    <property type="protein sequence ID" value="GIX68608.1"/>
    <property type="molecule type" value="Genomic_DNA"/>
</dbReference>
<gene>
    <name evidence="1" type="ORF">CDAR_47431</name>
</gene>
<proteinExistence type="predicted"/>
<comment type="caution">
    <text evidence="1">The sequence shown here is derived from an EMBL/GenBank/DDBJ whole genome shotgun (WGS) entry which is preliminary data.</text>
</comment>
<protein>
    <submittedName>
        <fullName evidence="1">Uncharacterized protein</fullName>
    </submittedName>
</protein>
<sequence length="81" mass="9408">MAESKTNKQREGVSTLCSLHSFIKIFINQTGSPTFHFHANEDIQLDSFIKDLLQKIQFLLETVIRREKSRQSTTVIDVIRE</sequence>
<name>A0AAV4M867_9ARAC</name>
<dbReference type="AlphaFoldDB" id="A0AAV4M867"/>
<evidence type="ECO:0000313" key="1">
    <source>
        <dbReference type="EMBL" id="GIX68608.1"/>
    </source>
</evidence>
<organism evidence="1 2">
    <name type="scientific">Caerostris darwini</name>
    <dbReference type="NCBI Taxonomy" id="1538125"/>
    <lineage>
        <taxon>Eukaryota</taxon>
        <taxon>Metazoa</taxon>
        <taxon>Ecdysozoa</taxon>
        <taxon>Arthropoda</taxon>
        <taxon>Chelicerata</taxon>
        <taxon>Arachnida</taxon>
        <taxon>Araneae</taxon>
        <taxon>Araneomorphae</taxon>
        <taxon>Entelegynae</taxon>
        <taxon>Araneoidea</taxon>
        <taxon>Araneidae</taxon>
        <taxon>Caerostris</taxon>
    </lineage>
</organism>
<keyword evidence="2" id="KW-1185">Reference proteome</keyword>